<organism evidence="1 2">
    <name type="scientific">Vermiconidia calcicola</name>
    <dbReference type="NCBI Taxonomy" id="1690605"/>
    <lineage>
        <taxon>Eukaryota</taxon>
        <taxon>Fungi</taxon>
        <taxon>Dikarya</taxon>
        <taxon>Ascomycota</taxon>
        <taxon>Pezizomycotina</taxon>
        <taxon>Dothideomycetes</taxon>
        <taxon>Dothideomycetidae</taxon>
        <taxon>Mycosphaerellales</taxon>
        <taxon>Extremaceae</taxon>
        <taxon>Vermiconidia</taxon>
    </lineage>
</organism>
<proteinExistence type="predicted"/>
<keyword evidence="2" id="KW-1185">Reference proteome</keyword>
<accession>A0ACC3MM16</accession>
<evidence type="ECO:0000313" key="2">
    <source>
        <dbReference type="Proteomes" id="UP001281147"/>
    </source>
</evidence>
<dbReference type="EMBL" id="JAUTXU010000207">
    <property type="protein sequence ID" value="KAK3698737.1"/>
    <property type="molecule type" value="Genomic_DNA"/>
</dbReference>
<evidence type="ECO:0000313" key="1">
    <source>
        <dbReference type="EMBL" id="KAK3698737.1"/>
    </source>
</evidence>
<gene>
    <name evidence="1" type="ORF">LTR37_016827</name>
</gene>
<sequence length="98" mass="10933">MENLAKNFLTGLPQRVWAVELALEALDRPLKTETRRFEAEKMELPALPSYSPTKRAKMVPVAQLYARELLIVIVEGGAGDMAKVIEGFVMMESVVRTA</sequence>
<name>A0ACC3MM16_9PEZI</name>
<dbReference type="Proteomes" id="UP001281147">
    <property type="component" value="Unassembled WGS sequence"/>
</dbReference>
<protein>
    <submittedName>
        <fullName evidence="1">Uncharacterized protein</fullName>
    </submittedName>
</protein>
<reference evidence="1" key="1">
    <citation type="submission" date="2023-07" db="EMBL/GenBank/DDBJ databases">
        <title>Black Yeasts Isolated from many extreme environments.</title>
        <authorList>
            <person name="Coleine C."/>
            <person name="Stajich J.E."/>
            <person name="Selbmann L."/>
        </authorList>
    </citation>
    <scope>NUCLEOTIDE SEQUENCE</scope>
    <source>
        <strain evidence="1">CCFEE 5714</strain>
    </source>
</reference>
<comment type="caution">
    <text evidence="1">The sequence shown here is derived from an EMBL/GenBank/DDBJ whole genome shotgun (WGS) entry which is preliminary data.</text>
</comment>